<keyword evidence="3" id="KW-0805">Transcription regulation</keyword>
<evidence type="ECO:0000259" key="6">
    <source>
        <dbReference type="PROSITE" id="PS50995"/>
    </source>
</evidence>
<accession>A0ABV5FRP9</accession>
<dbReference type="InterPro" id="IPR055166">
    <property type="entry name" value="Transc_reg_Sar_Rot_HTH"/>
</dbReference>
<proteinExistence type="predicted"/>
<dbReference type="InterPro" id="IPR000835">
    <property type="entry name" value="HTH_MarR-typ"/>
</dbReference>
<dbReference type="Proteomes" id="UP001589589">
    <property type="component" value="Unassembled WGS sequence"/>
</dbReference>
<feature type="domain" description="HTH marR-type" evidence="6">
    <location>
        <begin position="8"/>
        <end position="138"/>
    </location>
</feature>
<keyword evidence="4" id="KW-0238">DNA-binding</keyword>
<dbReference type="PRINTS" id="PR00598">
    <property type="entry name" value="HTHMARR"/>
</dbReference>
<dbReference type="SMART" id="SM00347">
    <property type="entry name" value="HTH_MARR"/>
    <property type="match status" value="1"/>
</dbReference>
<evidence type="ECO:0000256" key="1">
    <source>
        <dbReference type="ARBA" id="ARBA00004496"/>
    </source>
</evidence>
<dbReference type="EMBL" id="JBHMEX010000056">
    <property type="protein sequence ID" value="MFB9065826.1"/>
    <property type="molecule type" value="Genomic_DNA"/>
</dbReference>
<evidence type="ECO:0000313" key="7">
    <source>
        <dbReference type="EMBL" id="MFB9065826.1"/>
    </source>
</evidence>
<dbReference type="InterPro" id="IPR039422">
    <property type="entry name" value="MarR/SlyA-like"/>
</dbReference>
<dbReference type="InterPro" id="IPR036388">
    <property type="entry name" value="WH-like_DNA-bd_sf"/>
</dbReference>
<organism evidence="7 8">
    <name type="scientific">Flavobacterium branchiarum</name>
    <dbReference type="NCBI Taxonomy" id="1114870"/>
    <lineage>
        <taxon>Bacteria</taxon>
        <taxon>Pseudomonadati</taxon>
        <taxon>Bacteroidota</taxon>
        <taxon>Flavobacteriia</taxon>
        <taxon>Flavobacteriales</taxon>
        <taxon>Flavobacteriaceae</taxon>
        <taxon>Flavobacterium</taxon>
    </lineage>
</organism>
<dbReference type="Gene3D" id="1.10.10.10">
    <property type="entry name" value="Winged helix-like DNA-binding domain superfamily/Winged helix DNA-binding domain"/>
    <property type="match status" value="1"/>
</dbReference>
<evidence type="ECO:0000256" key="5">
    <source>
        <dbReference type="ARBA" id="ARBA00023163"/>
    </source>
</evidence>
<evidence type="ECO:0000313" key="8">
    <source>
        <dbReference type="Proteomes" id="UP001589589"/>
    </source>
</evidence>
<evidence type="ECO:0000256" key="2">
    <source>
        <dbReference type="ARBA" id="ARBA00022490"/>
    </source>
</evidence>
<comment type="subcellular location">
    <subcellularLocation>
        <location evidence="1">Cytoplasm</location>
    </subcellularLocation>
</comment>
<comment type="caution">
    <text evidence="7">The sequence shown here is derived from an EMBL/GenBank/DDBJ whole genome shotgun (WGS) entry which is preliminary data.</text>
</comment>
<gene>
    <name evidence="7" type="ORF">ACFFUQ_17535</name>
</gene>
<reference evidence="7 8" key="1">
    <citation type="submission" date="2024-09" db="EMBL/GenBank/DDBJ databases">
        <authorList>
            <person name="Sun Q."/>
            <person name="Mori K."/>
        </authorList>
    </citation>
    <scope>NUCLEOTIDE SEQUENCE [LARGE SCALE GENOMIC DNA]</scope>
    <source>
        <strain evidence="7 8">CECT 7908</strain>
    </source>
</reference>
<dbReference type="PANTHER" id="PTHR33164">
    <property type="entry name" value="TRANSCRIPTIONAL REGULATOR, MARR FAMILY"/>
    <property type="match status" value="1"/>
</dbReference>
<keyword evidence="2" id="KW-0963">Cytoplasm</keyword>
<protein>
    <submittedName>
        <fullName evidence="7">MarR family winged helix-turn-helix transcriptional regulator</fullName>
    </submittedName>
</protein>
<dbReference type="Pfam" id="PF22381">
    <property type="entry name" value="Staph_reg_Sar_Rot"/>
    <property type="match status" value="1"/>
</dbReference>
<keyword evidence="8" id="KW-1185">Reference proteome</keyword>
<name>A0ABV5FRP9_9FLAO</name>
<dbReference type="PROSITE" id="PS50995">
    <property type="entry name" value="HTH_MARR_2"/>
    <property type="match status" value="1"/>
</dbReference>
<sequence length="150" mass="17254">MEDFLKLDKQVCFSIYVLHREIMQHYRPILEAIDLTYPQYITMMALWENGQQTVNQLGAKLNLDNGTVTPLLKRLEGKKLLTRTRSKADERVVLIALTEEGKNLREKASSVPMQILQALHLDLDDLHQLKAMSDKIVERAQKKIPTAQIS</sequence>
<evidence type="ECO:0000256" key="3">
    <source>
        <dbReference type="ARBA" id="ARBA00023015"/>
    </source>
</evidence>
<keyword evidence="5" id="KW-0804">Transcription</keyword>
<dbReference type="PANTHER" id="PTHR33164:SF5">
    <property type="entry name" value="ORGANIC HYDROPEROXIDE RESISTANCE TRANSCRIPTIONAL REGULATOR"/>
    <property type="match status" value="1"/>
</dbReference>
<dbReference type="InterPro" id="IPR036390">
    <property type="entry name" value="WH_DNA-bd_sf"/>
</dbReference>
<dbReference type="SUPFAM" id="SSF46785">
    <property type="entry name" value="Winged helix' DNA-binding domain"/>
    <property type="match status" value="1"/>
</dbReference>
<dbReference type="RefSeq" id="WP_290263508.1">
    <property type="nucleotide sequence ID" value="NZ_JAUFQQ010000003.1"/>
</dbReference>
<evidence type="ECO:0000256" key="4">
    <source>
        <dbReference type="ARBA" id="ARBA00023125"/>
    </source>
</evidence>